<dbReference type="AlphaFoldDB" id="A0A6V7TW92"/>
<protein>
    <submittedName>
        <fullName evidence="1">Uncharacterized protein</fullName>
    </submittedName>
</protein>
<sequence length="213" mass="24761">MALFRPWRDVIPINNEDSLRLWQDELGGSLSKWHKTDPVERELGGGKIEITTKFFCRQPLCRAQAKLIAVFYGNSFVSGKVFLSTEEHSLHNSRSGTEIIAFLKGMEYDPRRYRDILYIDSTDGLEERKRQLQEPCWIAEDGKEEIVGMNYGMPIKEVKTLHKCRNVSCRALALLIEWRIGEVFNKGWLQLSTANHRLHDCRTTSEVMRFTRP</sequence>
<accession>A0A6V7TW92</accession>
<reference evidence="1 2" key="1">
    <citation type="submission" date="2020-08" db="EMBL/GenBank/DDBJ databases">
        <authorList>
            <person name="Koutsovoulos G."/>
            <person name="Danchin GJ E."/>
        </authorList>
    </citation>
    <scope>NUCLEOTIDE SEQUENCE [LARGE SCALE GENOMIC DNA]</scope>
</reference>
<name>A0A6V7TW92_MELEN</name>
<proteinExistence type="predicted"/>
<evidence type="ECO:0000313" key="2">
    <source>
        <dbReference type="Proteomes" id="UP000580250"/>
    </source>
</evidence>
<gene>
    <name evidence="1" type="ORF">MENT_LOCUS4024</name>
</gene>
<evidence type="ECO:0000313" key="1">
    <source>
        <dbReference type="EMBL" id="CAD2133429.1"/>
    </source>
</evidence>
<dbReference type="Proteomes" id="UP000580250">
    <property type="component" value="Unassembled WGS sequence"/>
</dbReference>
<dbReference type="EMBL" id="CAJEWN010000013">
    <property type="protein sequence ID" value="CAD2133429.1"/>
    <property type="molecule type" value="Genomic_DNA"/>
</dbReference>
<comment type="caution">
    <text evidence="1">The sequence shown here is derived from an EMBL/GenBank/DDBJ whole genome shotgun (WGS) entry which is preliminary data.</text>
</comment>
<organism evidence="1 2">
    <name type="scientific">Meloidogyne enterolobii</name>
    <name type="common">Root-knot nematode worm</name>
    <name type="synonym">Meloidogyne mayaguensis</name>
    <dbReference type="NCBI Taxonomy" id="390850"/>
    <lineage>
        <taxon>Eukaryota</taxon>
        <taxon>Metazoa</taxon>
        <taxon>Ecdysozoa</taxon>
        <taxon>Nematoda</taxon>
        <taxon>Chromadorea</taxon>
        <taxon>Rhabditida</taxon>
        <taxon>Tylenchina</taxon>
        <taxon>Tylenchomorpha</taxon>
        <taxon>Tylenchoidea</taxon>
        <taxon>Meloidogynidae</taxon>
        <taxon>Meloidogyninae</taxon>
        <taxon>Meloidogyne</taxon>
    </lineage>
</organism>